<reference evidence="7" key="1">
    <citation type="journal article" date="2020" name="mSystems">
        <title>Genome- and Community-Level Interaction Insights into Carbon Utilization and Element Cycling Functions of Hydrothermarchaeota in Hydrothermal Sediment.</title>
        <authorList>
            <person name="Zhou Z."/>
            <person name="Liu Y."/>
            <person name="Xu W."/>
            <person name="Pan J."/>
            <person name="Luo Z.H."/>
            <person name="Li M."/>
        </authorList>
    </citation>
    <scope>NUCLEOTIDE SEQUENCE [LARGE SCALE GENOMIC DNA]</scope>
    <source>
        <strain evidence="7">SpSt-1116</strain>
    </source>
</reference>
<evidence type="ECO:0000256" key="2">
    <source>
        <dbReference type="ARBA" id="ARBA00022603"/>
    </source>
</evidence>
<dbReference type="PANTHER" id="PTHR22807">
    <property type="entry name" value="NOP2 YEAST -RELATED NOL1/NOP2/FMU SUN DOMAIN-CONTAINING"/>
    <property type="match status" value="1"/>
</dbReference>
<dbReference type="InterPro" id="IPR031341">
    <property type="entry name" value="Methyltr_RsmF_N"/>
</dbReference>
<comment type="caution">
    <text evidence="7">The sequence shown here is derived from an EMBL/GenBank/DDBJ whole genome shotgun (WGS) entry which is preliminary data.</text>
</comment>
<dbReference type="GO" id="GO:0016428">
    <property type="term" value="F:tRNA (cytidine-5-)-methyltransferase activity"/>
    <property type="evidence" value="ECO:0007669"/>
    <property type="project" value="TreeGrafter"/>
</dbReference>
<evidence type="ECO:0000256" key="3">
    <source>
        <dbReference type="ARBA" id="ARBA00022679"/>
    </source>
</evidence>
<evidence type="ECO:0000256" key="5">
    <source>
        <dbReference type="ARBA" id="ARBA00022884"/>
    </source>
</evidence>
<dbReference type="Gene3D" id="3.40.50.150">
    <property type="entry name" value="Vaccinia Virus protein VP39"/>
    <property type="match status" value="1"/>
</dbReference>
<dbReference type="InterPro" id="IPR029063">
    <property type="entry name" value="SAM-dependent_MTases_sf"/>
</dbReference>
<dbReference type="InterPro" id="IPR023267">
    <property type="entry name" value="RCMT"/>
</dbReference>
<feature type="domain" description="SAM-dependent MTase RsmB/NOP-type" evidence="6">
    <location>
        <begin position="47"/>
        <end position="332"/>
    </location>
</feature>
<keyword evidence="1" id="KW-0963">Cytoplasm</keyword>
<dbReference type="SUPFAM" id="SSF53335">
    <property type="entry name" value="S-adenosyl-L-methionine-dependent methyltransferases"/>
    <property type="match status" value="1"/>
</dbReference>
<dbReference type="InterPro" id="IPR001678">
    <property type="entry name" value="MeTrfase_RsmB-F_NOP2_dom"/>
</dbReference>
<dbReference type="Pfam" id="PF17125">
    <property type="entry name" value="Methyltr_RsmF_N"/>
    <property type="match status" value="1"/>
</dbReference>
<organism evidence="7">
    <name type="scientific">Fervidicoccus fontis</name>
    <dbReference type="NCBI Taxonomy" id="683846"/>
    <lineage>
        <taxon>Archaea</taxon>
        <taxon>Thermoproteota</taxon>
        <taxon>Thermoprotei</taxon>
        <taxon>Fervidicoccales</taxon>
        <taxon>Fervidicoccaceae</taxon>
        <taxon>Fervidicoccus</taxon>
    </lineage>
</organism>
<gene>
    <name evidence="7" type="ORF">ENM78_05720</name>
</gene>
<dbReference type="Pfam" id="PF01189">
    <property type="entry name" value="Methyltr_RsmB-F"/>
    <property type="match status" value="1"/>
</dbReference>
<dbReference type="PRINTS" id="PR02008">
    <property type="entry name" value="RCMTFAMILY"/>
</dbReference>
<evidence type="ECO:0000313" key="7">
    <source>
        <dbReference type="EMBL" id="HHQ80927.1"/>
    </source>
</evidence>
<sequence>MQENYKKIFEIGVSKEARDLALKYGYLPYMIERYINIFGSLHETIEFLESVEHGLRKSIRCNTLVASDCRVLEERLERRGIIVDRILQLPHGYWVIDGEEKIGHTSEYIYGYYYIQGPGSMTVSYVLDPPKNSVVADLASAPGGKTTHIAQLMNNTGAILSVDKSPARAKALKANIQRMRVENTVVLVEDILRLRDLNGAFEKVLLDAPCSGEGLLPFKAERKRSMTMLEIKRAHELQVRLAKKAVELVREGGILLYATCSIGVEENELVLRELLEDREDIEILPTRWRGQGEPGITEYMDVNLGSELKRCMRLYPHKHKTEGFFLCLVKRK</sequence>
<protein>
    <submittedName>
        <fullName evidence="7">RsmB/NOP family class I SAM-dependent RNA methyltransferase</fullName>
    </submittedName>
</protein>
<evidence type="ECO:0000259" key="6">
    <source>
        <dbReference type="PROSITE" id="PS51686"/>
    </source>
</evidence>
<keyword evidence="5" id="KW-0694">RNA-binding</keyword>
<dbReference type="InterPro" id="IPR011023">
    <property type="entry name" value="Nop2p"/>
</dbReference>
<dbReference type="AlphaFoldDB" id="A0A7J3ZLH7"/>
<dbReference type="GO" id="GO:0003723">
    <property type="term" value="F:RNA binding"/>
    <property type="evidence" value="ECO:0007669"/>
    <property type="project" value="UniProtKB-KW"/>
</dbReference>
<keyword evidence="3 7" id="KW-0808">Transferase</keyword>
<dbReference type="EMBL" id="DRZC01000078">
    <property type="protein sequence ID" value="HHQ80927.1"/>
    <property type="molecule type" value="Genomic_DNA"/>
</dbReference>
<keyword evidence="2 7" id="KW-0489">Methyltransferase</keyword>
<dbReference type="PANTHER" id="PTHR22807:SF74">
    <property type="entry name" value="TRNA (CYTOSINE(48)-C(5))-METHYLTRANSFERASE"/>
    <property type="match status" value="1"/>
</dbReference>
<dbReference type="NCBIfam" id="TIGR00446">
    <property type="entry name" value="nop2p"/>
    <property type="match status" value="1"/>
</dbReference>
<dbReference type="CDD" id="cd02440">
    <property type="entry name" value="AdoMet_MTases"/>
    <property type="match status" value="1"/>
</dbReference>
<evidence type="ECO:0000256" key="1">
    <source>
        <dbReference type="ARBA" id="ARBA00022490"/>
    </source>
</evidence>
<proteinExistence type="predicted"/>
<name>A0A7J3ZLH7_9CREN</name>
<evidence type="ECO:0000256" key="4">
    <source>
        <dbReference type="ARBA" id="ARBA00022691"/>
    </source>
</evidence>
<dbReference type="PROSITE" id="PS51686">
    <property type="entry name" value="SAM_MT_RSMB_NOP"/>
    <property type="match status" value="1"/>
</dbReference>
<dbReference type="GO" id="GO:0030488">
    <property type="term" value="P:tRNA methylation"/>
    <property type="evidence" value="ECO:0007669"/>
    <property type="project" value="TreeGrafter"/>
</dbReference>
<dbReference type="Gene3D" id="3.30.70.1170">
    <property type="entry name" value="Sun protein, domain 3"/>
    <property type="match status" value="1"/>
</dbReference>
<dbReference type="InterPro" id="IPR049560">
    <property type="entry name" value="MeTrfase_RsmB-F_NOP2_cat"/>
</dbReference>
<keyword evidence="4" id="KW-0949">S-adenosyl-L-methionine</keyword>
<accession>A0A7J3ZLH7</accession>